<reference evidence="2" key="1">
    <citation type="journal article" date="2014" name="Int. J. Syst. Evol. Microbiol.">
        <title>Complete genome sequence of Corynebacterium casei LMG S-19264T (=DSM 44701T), isolated from a smear-ripened cheese.</title>
        <authorList>
            <consortium name="US DOE Joint Genome Institute (JGI-PGF)"/>
            <person name="Walter F."/>
            <person name="Albersmeier A."/>
            <person name="Kalinowski J."/>
            <person name="Ruckert C."/>
        </authorList>
    </citation>
    <scope>NUCLEOTIDE SEQUENCE</scope>
    <source>
        <strain evidence="2">JCM 5016</strain>
    </source>
</reference>
<comment type="caution">
    <text evidence="2">The sequence shown here is derived from an EMBL/GenBank/DDBJ whole genome shotgun (WGS) entry which is preliminary data.</text>
</comment>
<name>A0A918RDZ0_9ACTN</name>
<feature type="region of interest" description="Disordered" evidence="1">
    <location>
        <begin position="1"/>
        <end position="41"/>
    </location>
</feature>
<gene>
    <name evidence="2" type="ORF">GCM10010389_37180</name>
</gene>
<evidence type="ECO:0000313" key="2">
    <source>
        <dbReference type="EMBL" id="GGZ94752.1"/>
    </source>
</evidence>
<feature type="region of interest" description="Disordered" evidence="1">
    <location>
        <begin position="85"/>
        <end position="135"/>
    </location>
</feature>
<accession>A0A918RDZ0</accession>
<proteinExistence type="predicted"/>
<protein>
    <submittedName>
        <fullName evidence="2">Uncharacterized protein</fullName>
    </submittedName>
</protein>
<reference evidence="2" key="2">
    <citation type="submission" date="2020-09" db="EMBL/GenBank/DDBJ databases">
        <authorList>
            <person name="Sun Q."/>
            <person name="Ohkuma M."/>
        </authorList>
    </citation>
    <scope>NUCLEOTIDE SEQUENCE</scope>
    <source>
        <strain evidence="2">JCM 5016</strain>
    </source>
</reference>
<dbReference type="EMBL" id="BMWH01000014">
    <property type="protein sequence ID" value="GGZ94752.1"/>
    <property type="molecule type" value="Genomic_DNA"/>
</dbReference>
<keyword evidence="3" id="KW-1185">Reference proteome</keyword>
<feature type="compositionally biased region" description="Basic and acidic residues" evidence="1">
    <location>
        <begin position="91"/>
        <end position="115"/>
    </location>
</feature>
<sequence length="174" mass="17706">MQRLLQPRARGGQTRLAHGGLGEVPQGAVEDEPRARTPVSRAAVVDVGHRADAGARAAAHRLQCPGRPLQGRAGRRRVPAQGLLQGAAGHVLDDGGVHREVGTGRGGEQRARGADAEGGQAGLGRGEQGQAKGVREGVARVGGAGGAGVPVVLLRRPDVGDGRRAVVPSSHVSR</sequence>
<dbReference type="Proteomes" id="UP000623010">
    <property type="component" value="Unassembled WGS sequence"/>
</dbReference>
<evidence type="ECO:0000256" key="1">
    <source>
        <dbReference type="SAM" id="MobiDB-lite"/>
    </source>
</evidence>
<evidence type="ECO:0000313" key="3">
    <source>
        <dbReference type="Proteomes" id="UP000623010"/>
    </source>
</evidence>
<organism evidence="2 3">
    <name type="scientific">Streptomyces echinoruber</name>
    <dbReference type="NCBI Taxonomy" id="68898"/>
    <lineage>
        <taxon>Bacteria</taxon>
        <taxon>Bacillati</taxon>
        <taxon>Actinomycetota</taxon>
        <taxon>Actinomycetes</taxon>
        <taxon>Kitasatosporales</taxon>
        <taxon>Streptomycetaceae</taxon>
        <taxon>Streptomyces</taxon>
    </lineage>
</organism>
<dbReference type="AlphaFoldDB" id="A0A918RDZ0"/>